<gene>
    <name evidence="1" type="ORF">PYW08_009939</name>
</gene>
<sequence length="553" mass="63296">MSLLEDIFLQDEADEAQELERVIEGDEFDERPRSRSRSPDNSDDNEPKDDEAEEDKRRVDPSSTKSKRVTKNPRFILNPARLTGPRGIQVLPDHFKDFKFKGKGHEKEDLDMVLKKLEHWAYRLYPKFQFEDCLKKIETLGKKRPVMVHLQKIRTDQFMSEDIVNQKDSSDEETQPAQEPDEFDKLLQQQIDLARATPAPGSVKKVMATPKKDRSPFTLPKATSSPSISDEQKERMIRNRKLAEERRLARLKQNSVDNGKQDNVIIEVDEEVETNVAAKKVNRSNVIDSSDDECDVTSVNQSISVDIHNGTEKDKERNEIHEVEEAGETLDDIVMEDKNDAQEINQDLVEIIDVNDKDVHRNVRAIEQRDSAEIIEINDQAETNKETNHLTKNLGEIIEIHDQTDRIIERNHLTKVLDGVIEIDDESHQGSTEVTANNDPNDKGGDDIVEIIDDVTCKDRVNNVIEVVNENVIVDEIISNTPEVEISNNDTENQSKKNENNDSILSDKVEENRDDAKDSDLNYRSKDVSNLENDSKMAEVIEDVMDVDFSDDF</sequence>
<keyword evidence="2" id="KW-1185">Reference proteome</keyword>
<accession>A0ACC2Q4X8</accession>
<protein>
    <submittedName>
        <fullName evidence="1">Uncharacterized protein</fullName>
    </submittedName>
</protein>
<evidence type="ECO:0000313" key="1">
    <source>
        <dbReference type="EMBL" id="KAJ8708557.1"/>
    </source>
</evidence>
<comment type="caution">
    <text evidence="1">The sequence shown here is derived from an EMBL/GenBank/DDBJ whole genome shotgun (WGS) entry which is preliminary data.</text>
</comment>
<name>A0ACC2Q4X8_9NEOP</name>
<reference evidence="1" key="1">
    <citation type="submission" date="2023-03" db="EMBL/GenBank/DDBJ databases">
        <title>Chromosome-level genomes of two armyworms, Mythimna separata and Mythimna loreyi, provide insights into the biosynthesis and reception of sex pheromones.</title>
        <authorList>
            <person name="Zhao H."/>
        </authorList>
    </citation>
    <scope>NUCLEOTIDE SEQUENCE</scope>
    <source>
        <strain evidence="1">BeijingLab</strain>
    </source>
</reference>
<proteinExistence type="predicted"/>
<dbReference type="EMBL" id="CM056801">
    <property type="protein sequence ID" value="KAJ8708557.1"/>
    <property type="molecule type" value="Genomic_DNA"/>
</dbReference>
<dbReference type="Proteomes" id="UP001231649">
    <property type="component" value="Chromosome 25"/>
</dbReference>
<organism evidence="1 2">
    <name type="scientific">Mythimna loreyi</name>
    <dbReference type="NCBI Taxonomy" id="667449"/>
    <lineage>
        <taxon>Eukaryota</taxon>
        <taxon>Metazoa</taxon>
        <taxon>Ecdysozoa</taxon>
        <taxon>Arthropoda</taxon>
        <taxon>Hexapoda</taxon>
        <taxon>Insecta</taxon>
        <taxon>Pterygota</taxon>
        <taxon>Neoptera</taxon>
        <taxon>Endopterygota</taxon>
        <taxon>Lepidoptera</taxon>
        <taxon>Glossata</taxon>
        <taxon>Ditrysia</taxon>
        <taxon>Noctuoidea</taxon>
        <taxon>Noctuidae</taxon>
        <taxon>Noctuinae</taxon>
        <taxon>Hadenini</taxon>
        <taxon>Mythimna</taxon>
    </lineage>
</organism>
<evidence type="ECO:0000313" key="2">
    <source>
        <dbReference type="Proteomes" id="UP001231649"/>
    </source>
</evidence>